<dbReference type="Gene3D" id="1.10.600.10">
    <property type="entry name" value="Farnesyl Diphosphate Synthase"/>
    <property type="match status" value="1"/>
</dbReference>
<protein>
    <submittedName>
        <fullName evidence="1">TPS4</fullName>
    </submittedName>
</protein>
<sequence length="416" mass="48692">MSCSKELRMPREWTKYHHDILNEVVDQALFDEKELTDWLIACGLGKQCSTYQRYAAAINPYHFVRCLAVQIENRISKKIISRTQYYLVGTYMVDDTVESACSTMELLQMYDAYIKLDAYCFEEFPRLRSLDEMKQFLRQTVNVEEKFFGYLNVLMDHINIIARLLLRESLFTKENVLKYTSRLSYMHAAAIRAFAQESNSAAQDTVAETLWRRCVAGGPFCLLPILEITSGAMGKIEAQKTLVGEMYVLSAVFCVLVNDWYSYYKEKAENKGERKMHNILRKMMEDGQLSQVVDVLPKISKMMNEIVRIMYRKMETTKSAYPESPELHKLMYQIAMATAGWYFIHDKACPRYKDTPKEWRCTLVEVDEPELQEWRENDEKPSELLQQFLYDFSSTGKEYIDHVSVGGMKRENFKTK</sequence>
<accession>A0A8T9VYQ6</accession>
<name>A0A8T9VYQ6_9CNID</name>
<reference evidence="1" key="1">
    <citation type="submission" date="2021-09" db="EMBL/GenBank/DDBJ databases">
        <title>Ancient defensive terpene biosynthetic gene clusters in the soft corals (Octocorallia).</title>
        <authorList>
            <person name="Schmidt E."/>
            <person name="Lin Z."/>
            <person name="Scesa P."/>
        </authorList>
    </citation>
    <scope>NUCLEOTIDE SEQUENCE</scope>
</reference>
<dbReference type="EMBL" id="OK081315">
    <property type="protein sequence ID" value="UPI41570.1"/>
    <property type="molecule type" value="mRNA"/>
</dbReference>
<dbReference type="InterPro" id="IPR008949">
    <property type="entry name" value="Isoprenoid_synthase_dom_sf"/>
</dbReference>
<dbReference type="AlphaFoldDB" id="A0A8T9VYQ6"/>
<organism evidence="1">
    <name type="scientific">Erythropodium caribaeorum</name>
    <dbReference type="NCBI Taxonomy" id="86550"/>
    <lineage>
        <taxon>Eukaryota</taxon>
        <taxon>Metazoa</taxon>
        <taxon>Cnidaria</taxon>
        <taxon>Anthozoa</taxon>
        <taxon>Octocorallia</taxon>
        <taxon>Malacalcyonacea</taxon>
        <taxon>Alcyoniidae</taxon>
        <taxon>Erythropodium</taxon>
    </lineage>
</organism>
<dbReference type="Pfam" id="PF19086">
    <property type="entry name" value="Terpene_syn_C_2"/>
    <property type="match status" value="1"/>
</dbReference>
<evidence type="ECO:0000313" key="1">
    <source>
        <dbReference type="EMBL" id="UPI41570.1"/>
    </source>
</evidence>
<proteinExistence type="evidence at transcript level"/>
<dbReference type="SUPFAM" id="SSF48576">
    <property type="entry name" value="Terpenoid synthases"/>
    <property type="match status" value="1"/>
</dbReference>